<dbReference type="EnsemblMetazoa" id="ISCW017330-RA">
    <property type="protein sequence ID" value="ISCW017330-PA"/>
    <property type="gene ID" value="ISCW017330"/>
</dbReference>
<dbReference type="VEuPathDB" id="VectorBase:ISCI017330"/>
<name>B7P930_IXOSC</name>
<feature type="non-terminal residue" evidence="2">
    <location>
        <position position="185"/>
    </location>
</feature>
<feature type="compositionally biased region" description="Basic and acidic residues" evidence="1">
    <location>
        <begin position="158"/>
        <end position="170"/>
    </location>
</feature>
<keyword evidence="4" id="KW-1185">Reference proteome</keyword>
<dbReference type="InParanoid" id="B7P930"/>
<dbReference type="EMBL" id="DS661587">
    <property type="protein sequence ID" value="EEC03102.1"/>
    <property type="molecule type" value="Genomic_DNA"/>
</dbReference>
<gene>
    <name evidence="2" type="ORF">IscW_ISCW017330</name>
</gene>
<dbReference type="VEuPathDB" id="VectorBase:ISCW017330"/>
<feature type="compositionally biased region" description="Basic and acidic residues" evidence="1">
    <location>
        <begin position="117"/>
        <end position="132"/>
    </location>
</feature>
<feature type="compositionally biased region" description="Polar residues" evidence="1">
    <location>
        <begin position="69"/>
        <end position="83"/>
    </location>
</feature>
<evidence type="ECO:0000313" key="2">
    <source>
        <dbReference type="EMBL" id="EEC03102.1"/>
    </source>
</evidence>
<evidence type="ECO:0000256" key="1">
    <source>
        <dbReference type="SAM" id="MobiDB-lite"/>
    </source>
</evidence>
<dbReference type="Proteomes" id="UP000001555">
    <property type="component" value="Unassembled WGS sequence"/>
</dbReference>
<dbReference type="OrthoDB" id="6495660at2759"/>
<feature type="compositionally biased region" description="Polar residues" evidence="1">
    <location>
        <begin position="29"/>
        <end position="38"/>
    </location>
</feature>
<dbReference type="VEuPathDB" id="VectorBase:ISCP_003643"/>
<dbReference type="HOGENOM" id="CLU_1464791_0_0_1"/>
<sequence length="185" mass="19948">MDSESRTPYFGADRSVQPEVPFKVRSSRKASITASSAMAPQHEPSVQAMQSTSQIKPALKAPSRKASMSAPTALQLQEKTSGKGQAKFSEQLPTTDSQPKFRSHVARRASVDIPGEAEGHLSGESAEQDKVEALMSVADGAPEGGSLEETQQTYSVDLDEKPEPAARKDINPAQQSFSQELPRHE</sequence>
<feature type="compositionally biased region" description="Polar residues" evidence="1">
    <location>
        <begin position="91"/>
        <end position="100"/>
    </location>
</feature>
<feature type="region of interest" description="Disordered" evidence="1">
    <location>
        <begin position="1"/>
        <end position="185"/>
    </location>
</feature>
<evidence type="ECO:0000313" key="4">
    <source>
        <dbReference type="Proteomes" id="UP000001555"/>
    </source>
</evidence>
<reference evidence="2 4" key="1">
    <citation type="submission" date="2008-03" db="EMBL/GenBank/DDBJ databases">
        <title>Annotation of Ixodes scapularis.</title>
        <authorList>
            <consortium name="Ixodes scapularis Genome Project Consortium"/>
            <person name="Caler E."/>
            <person name="Hannick L.I."/>
            <person name="Bidwell S."/>
            <person name="Joardar V."/>
            <person name="Thiagarajan M."/>
            <person name="Amedeo P."/>
            <person name="Galinsky K.J."/>
            <person name="Schobel S."/>
            <person name="Inman J."/>
            <person name="Hostetler J."/>
            <person name="Miller J."/>
            <person name="Hammond M."/>
            <person name="Megy K."/>
            <person name="Lawson D."/>
            <person name="Kodira C."/>
            <person name="Sutton G."/>
            <person name="Meyer J."/>
            <person name="Hill C.A."/>
            <person name="Birren B."/>
            <person name="Nene V."/>
            <person name="Collins F."/>
            <person name="Alarcon-Chaidez F."/>
            <person name="Wikel S."/>
            <person name="Strausberg R."/>
        </authorList>
    </citation>
    <scope>NUCLEOTIDE SEQUENCE [LARGE SCALE GENOMIC DNA]</scope>
    <source>
        <strain evidence="4">Wikel</strain>
        <strain evidence="2">Wikel colony</strain>
    </source>
</reference>
<protein>
    <submittedName>
        <fullName evidence="2 3">Uncharacterized protein</fullName>
    </submittedName>
</protein>
<evidence type="ECO:0000313" key="3">
    <source>
        <dbReference type="EnsemblMetazoa" id="ISCW017330-PA"/>
    </source>
</evidence>
<dbReference type="PaxDb" id="6945-B7P930"/>
<organism>
    <name type="scientific">Ixodes scapularis</name>
    <name type="common">Black-legged tick</name>
    <name type="synonym">Deer tick</name>
    <dbReference type="NCBI Taxonomy" id="6945"/>
    <lineage>
        <taxon>Eukaryota</taxon>
        <taxon>Metazoa</taxon>
        <taxon>Ecdysozoa</taxon>
        <taxon>Arthropoda</taxon>
        <taxon>Chelicerata</taxon>
        <taxon>Arachnida</taxon>
        <taxon>Acari</taxon>
        <taxon>Parasitiformes</taxon>
        <taxon>Ixodida</taxon>
        <taxon>Ixodoidea</taxon>
        <taxon>Ixodidae</taxon>
        <taxon>Ixodinae</taxon>
        <taxon>Ixodes</taxon>
    </lineage>
</organism>
<dbReference type="EMBL" id="ABJB010854139">
    <property type="status" value="NOT_ANNOTATED_CDS"/>
    <property type="molecule type" value="Genomic_DNA"/>
</dbReference>
<dbReference type="AlphaFoldDB" id="B7P930"/>
<proteinExistence type="predicted"/>
<reference evidence="3" key="2">
    <citation type="submission" date="2020-05" db="UniProtKB">
        <authorList>
            <consortium name="EnsemblMetazoa"/>
        </authorList>
    </citation>
    <scope>IDENTIFICATION</scope>
    <source>
        <strain evidence="3">wikel</strain>
    </source>
</reference>
<accession>B7P930</accession>